<dbReference type="Proteomes" id="UP000516373">
    <property type="component" value="Chromosome"/>
</dbReference>
<sequence length="120" mass="13106">MLISRISLRLLPPEELVGDPFPDACVQLAFGPTRASDDAGAVVVPEPVRITPADLVRLRVESGLALGEIRAEMQRAEIAWRQQLSRWYGDGRLAVEARAPDISLLQRVLNGLRNPGPVST</sequence>
<evidence type="ECO:0000313" key="1">
    <source>
        <dbReference type="EMBL" id="BCL22190.1"/>
    </source>
</evidence>
<proteinExistence type="predicted"/>
<dbReference type="KEGG" id="stui:GCM10017668_40330"/>
<organism evidence="1 2">
    <name type="scientific">Streptomyces tuirus</name>
    <dbReference type="NCBI Taxonomy" id="68278"/>
    <lineage>
        <taxon>Bacteria</taxon>
        <taxon>Bacillati</taxon>
        <taxon>Actinomycetota</taxon>
        <taxon>Actinomycetes</taxon>
        <taxon>Kitasatosporales</taxon>
        <taxon>Streptomycetaceae</taxon>
        <taxon>Streptomyces</taxon>
    </lineage>
</organism>
<evidence type="ECO:0000313" key="2">
    <source>
        <dbReference type="Proteomes" id="UP000516373"/>
    </source>
</evidence>
<protein>
    <submittedName>
        <fullName evidence="1">Uncharacterized protein</fullName>
    </submittedName>
</protein>
<reference evidence="1 2" key="1">
    <citation type="journal article" date="2014" name="Int. J. Syst. Evol. Microbiol.">
        <title>Complete genome sequence of Corynebacterium casei LMG S-19264T (=DSM 44701T), isolated from a smear-ripened cheese.</title>
        <authorList>
            <consortium name="US DOE Joint Genome Institute (JGI-PGF)"/>
            <person name="Walter F."/>
            <person name="Albersmeier A."/>
            <person name="Kalinowski J."/>
            <person name="Ruckert C."/>
        </authorList>
    </citation>
    <scope>NUCLEOTIDE SEQUENCE [LARGE SCALE GENOMIC DNA]</scope>
    <source>
        <strain evidence="1 2">JCM 4255</strain>
    </source>
</reference>
<dbReference type="EMBL" id="AP023439">
    <property type="protein sequence ID" value="BCL22190.1"/>
    <property type="molecule type" value="Genomic_DNA"/>
</dbReference>
<dbReference type="RefSeq" id="WP_190901745.1">
    <property type="nucleotide sequence ID" value="NZ_AP023439.1"/>
</dbReference>
<dbReference type="AlphaFoldDB" id="A0A7G1NKL7"/>
<accession>A0A7G1NKL7</accession>
<gene>
    <name evidence="1" type="ORF">GCM10017668_40330</name>
</gene>
<name>A0A7G1NKL7_9ACTN</name>